<dbReference type="GO" id="GO:0008413">
    <property type="term" value="F:8-oxo-7,8-dihydroguanosine triphosphate pyrophosphatase activity"/>
    <property type="evidence" value="ECO:0007669"/>
    <property type="project" value="InterPro"/>
</dbReference>
<dbReference type="GO" id="GO:0008828">
    <property type="term" value="F:dATP diphosphatase activity"/>
    <property type="evidence" value="ECO:0007669"/>
    <property type="project" value="UniProtKB-EC"/>
</dbReference>
<dbReference type="PRINTS" id="PR01403">
    <property type="entry name" value="8OXTPHPHTASE"/>
</dbReference>
<comment type="cofactor">
    <cofactor evidence="1">
        <name>Mg(2+)</name>
        <dbReference type="ChEBI" id="CHEBI:18420"/>
    </cofactor>
</comment>
<dbReference type="GO" id="GO:0046872">
    <property type="term" value="F:metal ion binding"/>
    <property type="evidence" value="ECO:0007669"/>
    <property type="project" value="UniProtKB-KW"/>
</dbReference>
<evidence type="ECO:0000256" key="27">
    <source>
        <dbReference type="RuleBase" id="RU003476"/>
    </source>
</evidence>
<dbReference type="PANTHER" id="PTHR43758">
    <property type="entry name" value="7,8-DIHYDRO-8-OXOGUANINE TRIPHOSPHATASE"/>
    <property type="match status" value="1"/>
</dbReference>
<evidence type="ECO:0000256" key="13">
    <source>
        <dbReference type="ARBA" id="ARBA00024459"/>
    </source>
</evidence>
<dbReference type="GO" id="GO:0003723">
    <property type="term" value="F:RNA binding"/>
    <property type="evidence" value="ECO:0007669"/>
    <property type="project" value="UniProtKB-KW"/>
</dbReference>
<accession>A0A8J1ULB3</accession>
<dbReference type="PANTHER" id="PTHR43758:SF2">
    <property type="entry name" value="OXIDIZED PURINE NUCLEOSIDE TRIPHOSPHATE HYDROLASE"/>
    <property type="match status" value="1"/>
</dbReference>
<dbReference type="SUPFAM" id="SSF55811">
    <property type="entry name" value="Nudix"/>
    <property type="match status" value="1"/>
</dbReference>
<comment type="catalytic activity">
    <reaction evidence="12">
        <text>8-oxo-dATP + H2O = 8-oxo-dAMP + diphosphate + H(+)</text>
        <dbReference type="Rhea" id="RHEA:65396"/>
        <dbReference type="ChEBI" id="CHEBI:15377"/>
        <dbReference type="ChEBI" id="CHEBI:15378"/>
        <dbReference type="ChEBI" id="CHEBI:33019"/>
        <dbReference type="ChEBI" id="CHEBI:71361"/>
        <dbReference type="ChEBI" id="CHEBI:172871"/>
    </reaction>
    <physiologicalReaction direction="left-to-right" evidence="12">
        <dbReference type="Rhea" id="RHEA:65397"/>
    </physiologicalReaction>
</comment>
<evidence type="ECO:0000256" key="12">
    <source>
        <dbReference type="ARBA" id="ARBA00024448"/>
    </source>
</evidence>
<dbReference type="AlphaFoldDB" id="A0A8J1ULB3"/>
<evidence type="ECO:0000256" key="1">
    <source>
        <dbReference type="ARBA" id="ARBA00001946"/>
    </source>
</evidence>
<evidence type="ECO:0000256" key="22">
    <source>
        <dbReference type="ARBA" id="ARBA00032071"/>
    </source>
</evidence>
<dbReference type="PROSITE" id="PS00893">
    <property type="entry name" value="NUDIX_BOX"/>
    <property type="match status" value="1"/>
</dbReference>
<dbReference type="GO" id="GO:0005634">
    <property type="term" value="C:nucleus"/>
    <property type="evidence" value="ECO:0007669"/>
    <property type="project" value="UniProtKB-SubCell"/>
</dbReference>
<protein>
    <recommendedName>
        <fullName evidence="17">Oxidized purine nucleoside triphosphate hydrolase</fullName>
        <ecNumber evidence="16">3.6.1.56</ecNumber>
    </recommendedName>
    <alternativeName>
        <fullName evidence="21">2-hydroxy-dATP diphosphatase</fullName>
    </alternativeName>
    <alternativeName>
        <fullName evidence="20">7,8-dihydro-8-oxoguanine triphosphatase</fullName>
    </alternativeName>
    <alternativeName>
        <fullName evidence="19">8-oxo-dGTPase</fullName>
    </alternativeName>
    <alternativeName>
        <fullName evidence="22">Methylated purine nucleoside triphosphate hydrolase</fullName>
    </alternativeName>
    <alternativeName>
        <fullName evidence="18">Nucleoside diphosphate-linked moiety X motif 1</fullName>
    </alternativeName>
</protein>
<dbReference type="EMBL" id="CAIIXF020000009">
    <property type="protein sequence ID" value="CAH1793631.1"/>
    <property type="molecule type" value="Genomic_DNA"/>
</dbReference>
<dbReference type="PROSITE" id="PS51462">
    <property type="entry name" value="NUDIX"/>
    <property type="match status" value="1"/>
</dbReference>
<evidence type="ECO:0000256" key="6">
    <source>
        <dbReference type="ARBA" id="ARBA00022490"/>
    </source>
</evidence>
<evidence type="ECO:0000256" key="3">
    <source>
        <dbReference type="ARBA" id="ARBA00004496"/>
    </source>
</evidence>
<evidence type="ECO:0000256" key="25">
    <source>
        <dbReference type="ARBA" id="ARBA00049032"/>
    </source>
</evidence>
<evidence type="ECO:0000256" key="7">
    <source>
        <dbReference type="ARBA" id="ARBA00022723"/>
    </source>
</evidence>
<keyword evidence="10" id="KW-0694">RNA-binding</keyword>
<evidence type="ECO:0000256" key="21">
    <source>
        <dbReference type="ARBA" id="ARBA00031927"/>
    </source>
</evidence>
<comment type="catalytic activity">
    <reaction evidence="25">
        <text>N(6)-methyl-dATP + H2O = N(6)-methyl-dAMP + diphosphate + H(+)</text>
        <dbReference type="Rhea" id="RHEA:67604"/>
        <dbReference type="ChEBI" id="CHEBI:15377"/>
        <dbReference type="ChEBI" id="CHEBI:15378"/>
        <dbReference type="ChEBI" id="CHEBI:33019"/>
        <dbReference type="ChEBI" id="CHEBI:169976"/>
        <dbReference type="ChEBI" id="CHEBI:172872"/>
    </reaction>
    <physiologicalReaction direction="left-to-right" evidence="25">
        <dbReference type="Rhea" id="RHEA:67605"/>
    </physiologicalReaction>
</comment>
<proteinExistence type="inferred from homology"/>
<evidence type="ECO:0000256" key="10">
    <source>
        <dbReference type="ARBA" id="ARBA00022884"/>
    </source>
</evidence>
<keyword evidence="11" id="KW-0539">Nucleus</keyword>
<name>A0A8J1ULB3_OWEFU</name>
<dbReference type="CDD" id="cd03427">
    <property type="entry name" value="NUDIX_MTH1_Nudt1"/>
    <property type="match status" value="1"/>
</dbReference>
<evidence type="ECO:0000256" key="5">
    <source>
        <dbReference type="ARBA" id="ARBA00011245"/>
    </source>
</evidence>
<evidence type="ECO:0000256" key="2">
    <source>
        <dbReference type="ARBA" id="ARBA00004123"/>
    </source>
</evidence>
<dbReference type="Proteomes" id="UP000749559">
    <property type="component" value="Unassembled WGS sequence"/>
</dbReference>
<keyword evidence="6" id="KW-0963">Cytoplasm</keyword>
<dbReference type="Pfam" id="PF00293">
    <property type="entry name" value="NUDIX"/>
    <property type="match status" value="1"/>
</dbReference>
<evidence type="ECO:0000256" key="11">
    <source>
        <dbReference type="ARBA" id="ARBA00023242"/>
    </source>
</evidence>
<evidence type="ECO:0000313" key="28">
    <source>
        <dbReference type="EMBL" id="CAH1793631.1"/>
    </source>
</evidence>
<keyword evidence="8 27" id="KW-0378">Hydrolase</keyword>
<evidence type="ECO:0000256" key="19">
    <source>
        <dbReference type="ARBA" id="ARBA00030634"/>
    </source>
</evidence>
<comment type="subunit">
    <text evidence="5">Monomer.</text>
</comment>
<dbReference type="InterPro" id="IPR003563">
    <property type="entry name" value="8ODP"/>
</dbReference>
<comment type="catalytic activity">
    <reaction evidence="23">
        <text>N(6)-methyl-ATP + H2O = N(6)-methyl-AMP + diphosphate + H(+)</text>
        <dbReference type="Rhea" id="RHEA:67608"/>
        <dbReference type="ChEBI" id="CHEBI:15377"/>
        <dbReference type="ChEBI" id="CHEBI:15378"/>
        <dbReference type="ChEBI" id="CHEBI:33019"/>
        <dbReference type="ChEBI" id="CHEBI:144842"/>
        <dbReference type="ChEBI" id="CHEBI:172873"/>
    </reaction>
    <physiologicalReaction direction="left-to-right" evidence="23">
        <dbReference type="Rhea" id="RHEA:67609"/>
    </physiologicalReaction>
</comment>
<sequence length="181" mass="20944">MKIVSNRITVCRTVTLCPDVRNMVPNKLLTLVFVREASRILLGMKKKGFGAGRWNGFGGKVEKGETIEEGAKRELQEESGLVAEQLDEVGRLMFEFEGDPQLLEVHVFSTRNYKGTPTESDEMRPQWYNIDSIPYSNMWPDDKYWVPLYLQDKKFSGYFKFKGHDDIIEQTLKEVDNLQNL</sequence>
<dbReference type="PRINTS" id="PR00502">
    <property type="entry name" value="NUDIXFAMILY"/>
</dbReference>
<evidence type="ECO:0000256" key="20">
    <source>
        <dbReference type="ARBA" id="ARBA00030682"/>
    </source>
</evidence>
<dbReference type="InterPro" id="IPR020476">
    <property type="entry name" value="Nudix_hydrolase"/>
</dbReference>
<dbReference type="Gene3D" id="3.90.79.10">
    <property type="entry name" value="Nucleoside Triphosphate Pyrophosphohydrolase"/>
    <property type="match status" value="1"/>
</dbReference>
<evidence type="ECO:0000256" key="26">
    <source>
        <dbReference type="ARBA" id="ARBA00053094"/>
    </source>
</evidence>
<comment type="similarity">
    <text evidence="4 27">Belongs to the Nudix hydrolase family.</text>
</comment>
<gene>
    <name evidence="28" type="ORF">OFUS_LOCUS18456</name>
</gene>
<evidence type="ECO:0000256" key="24">
    <source>
        <dbReference type="ARBA" id="ARBA00048894"/>
    </source>
</evidence>
<evidence type="ECO:0000256" key="17">
    <source>
        <dbReference type="ARBA" id="ARBA00026218"/>
    </source>
</evidence>
<evidence type="ECO:0000256" key="18">
    <source>
        <dbReference type="ARBA" id="ARBA00029673"/>
    </source>
</evidence>
<evidence type="ECO:0000256" key="8">
    <source>
        <dbReference type="ARBA" id="ARBA00022801"/>
    </source>
</evidence>
<organism evidence="28 29">
    <name type="scientific">Owenia fusiformis</name>
    <name type="common">Polychaete worm</name>
    <dbReference type="NCBI Taxonomy" id="6347"/>
    <lineage>
        <taxon>Eukaryota</taxon>
        <taxon>Metazoa</taxon>
        <taxon>Spiralia</taxon>
        <taxon>Lophotrochozoa</taxon>
        <taxon>Annelida</taxon>
        <taxon>Polychaeta</taxon>
        <taxon>Sedentaria</taxon>
        <taxon>Canalipalpata</taxon>
        <taxon>Sabellida</taxon>
        <taxon>Oweniida</taxon>
        <taxon>Oweniidae</taxon>
        <taxon>Owenia</taxon>
    </lineage>
</organism>
<keyword evidence="7" id="KW-0479">Metal-binding</keyword>
<comment type="caution">
    <text evidence="28">The sequence shown here is derived from an EMBL/GenBank/DDBJ whole genome shotgun (WGS) entry which is preliminary data.</text>
</comment>
<evidence type="ECO:0000256" key="16">
    <source>
        <dbReference type="ARBA" id="ARBA00026103"/>
    </source>
</evidence>
<reference evidence="28" key="1">
    <citation type="submission" date="2022-03" db="EMBL/GenBank/DDBJ databases">
        <authorList>
            <person name="Martin C."/>
        </authorList>
    </citation>
    <scope>NUCLEOTIDE SEQUENCE</scope>
</reference>
<dbReference type="GO" id="GO:0042262">
    <property type="term" value="P:DNA protection"/>
    <property type="evidence" value="ECO:0007669"/>
    <property type="project" value="InterPro"/>
</dbReference>
<dbReference type="InterPro" id="IPR020084">
    <property type="entry name" value="NUDIX_hydrolase_CS"/>
</dbReference>
<comment type="catalytic activity">
    <reaction evidence="15">
        <text>2-oxo-ATP + H2O = 2-oxo-AMP + diphosphate + H(+)</text>
        <dbReference type="Rhea" id="RHEA:67392"/>
        <dbReference type="ChEBI" id="CHEBI:15377"/>
        <dbReference type="ChEBI" id="CHEBI:15378"/>
        <dbReference type="ChEBI" id="CHEBI:33019"/>
        <dbReference type="ChEBI" id="CHEBI:71395"/>
        <dbReference type="ChEBI" id="CHEBI:172878"/>
    </reaction>
    <physiologicalReaction direction="left-to-right" evidence="15">
        <dbReference type="Rhea" id="RHEA:67393"/>
    </physiologicalReaction>
</comment>
<dbReference type="GO" id="GO:0005737">
    <property type="term" value="C:cytoplasm"/>
    <property type="evidence" value="ECO:0007669"/>
    <property type="project" value="UniProtKB-SubCell"/>
</dbReference>
<evidence type="ECO:0000256" key="4">
    <source>
        <dbReference type="ARBA" id="ARBA00005582"/>
    </source>
</evidence>
<comment type="catalytic activity">
    <reaction evidence="24">
        <text>O(6)-methyl-dGTP + H2O = O(6)-methyl-dGMP + diphosphate + H(+)</text>
        <dbReference type="Rhea" id="RHEA:67600"/>
        <dbReference type="ChEBI" id="CHEBI:15377"/>
        <dbReference type="ChEBI" id="CHEBI:15378"/>
        <dbReference type="ChEBI" id="CHEBI:33019"/>
        <dbReference type="ChEBI" id="CHEBI:169974"/>
        <dbReference type="ChEBI" id="CHEBI:169975"/>
    </reaction>
    <physiologicalReaction direction="left-to-right" evidence="24">
        <dbReference type="Rhea" id="RHEA:67601"/>
    </physiologicalReaction>
</comment>
<dbReference type="OrthoDB" id="408303at2759"/>
<keyword evidence="9" id="KW-0460">Magnesium</keyword>
<evidence type="ECO:0000256" key="15">
    <source>
        <dbReference type="ARBA" id="ARBA00024596"/>
    </source>
</evidence>
<dbReference type="InterPro" id="IPR000086">
    <property type="entry name" value="NUDIX_hydrolase_dom"/>
</dbReference>
<evidence type="ECO:0000313" key="29">
    <source>
        <dbReference type="Proteomes" id="UP000749559"/>
    </source>
</evidence>
<comment type="catalytic activity">
    <reaction evidence="13">
        <text>2-oxo-dATP + H2O = 2-oxo-dAMP + diphosphate + H(+)</text>
        <dbReference type="Rhea" id="RHEA:31583"/>
        <dbReference type="ChEBI" id="CHEBI:15377"/>
        <dbReference type="ChEBI" id="CHEBI:15378"/>
        <dbReference type="ChEBI" id="CHEBI:33019"/>
        <dbReference type="ChEBI" id="CHEBI:63212"/>
        <dbReference type="ChEBI" id="CHEBI:77897"/>
        <dbReference type="EC" id="3.6.1.56"/>
    </reaction>
    <physiologicalReaction direction="left-to-right" evidence="13">
        <dbReference type="Rhea" id="RHEA:31584"/>
    </physiologicalReaction>
</comment>
<dbReference type="EC" id="3.6.1.56" evidence="16"/>
<comment type="subcellular location">
    <subcellularLocation>
        <location evidence="3">Cytoplasm</location>
    </subcellularLocation>
    <subcellularLocation>
        <location evidence="2">Nucleus</location>
    </subcellularLocation>
</comment>
<evidence type="ECO:0000256" key="14">
    <source>
        <dbReference type="ARBA" id="ARBA00024486"/>
    </source>
</evidence>
<keyword evidence="29" id="KW-1185">Reference proteome</keyword>
<comment type="function">
    <text evidence="26">Oxidized purine nucleoside triphosphate hydrolase which is a prominent sanitizer of the oxidized nucleotide pool. Catalyzes the hydrolysis of 2-oxo-dATP (2-hydroxy-dATP) into 2-oxo-dAMP. Also has a significant hydrolase activity toward 2-oxo-ATP, 8-oxo-dGTP and 8-oxo-dATP. Through the hydrolysis of oxidized purine nucleoside triphosphates, prevents their incorporation into DNA and the subsequent transversions A:T to C:G and G:C to T:A. Also catalyzes the hydrolysis of methylated purine nucleoside triphosphate preventing their integration into DNA. Through this antimutagenic activity protects cells from oxidative stress.</text>
</comment>
<evidence type="ECO:0000256" key="23">
    <source>
        <dbReference type="ARBA" id="ARBA00048002"/>
    </source>
</evidence>
<evidence type="ECO:0000256" key="9">
    <source>
        <dbReference type="ARBA" id="ARBA00022842"/>
    </source>
</evidence>
<dbReference type="InterPro" id="IPR015797">
    <property type="entry name" value="NUDIX_hydrolase-like_dom_sf"/>
</dbReference>
<comment type="catalytic activity">
    <reaction evidence="14">
        <text>8-oxo-dGTP + H2O = 8-oxo-dGMP + diphosphate + H(+)</text>
        <dbReference type="Rhea" id="RHEA:31575"/>
        <dbReference type="ChEBI" id="CHEBI:15377"/>
        <dbReference type="ChEBI" id="CHEBI:15378"/>
        <dbReference type="ChEBI" id="CHEBI:33019"/>
        <dbReference type="ChEBI" id="CHEBI:63224"/>
        <dbReference type="ChEBI" id="CHEBI:77896"/>
    </reaction>
    <physiologicalReaction direction="left-to-right" evidence="14">
        <dbReference type="Rhea" id="RHEA:31576"/>
    </physiologicalReaction>
</comment>